<reference evidence="2" key="1">
    <citation type="submission" date="2022-07" db="EMBL/GenBank/DDBJ databases">
        <title>Genome Sequence of Leucocoprinus birnbaumii.</title>
        <authorList>
            <person name="Buettner E."/>
        </authorList>
    </citation>
    <scope>NUCLEOTIDE SEQUENCE</scope>
    <source>
        <strain evidence="2">VT141</strain>
    </source>
</reference>
<evidence type="ECO:0000313" key="3">
    <source>
        <dbReference type="Proteomes" id="UP001213000"/>
    </source>
</evidence>
<accession>A0AAD5YR75</accession>
<comment type="caution">
    <text evidence="2">The sequence shown here is derived from an EMBL/GenBank/DDBJ whole genome shotgun (WGS) entry which is preliminary data.</text>
</comment>
<proteinExistence type="predicted"/>
<feature type="chain" id="PRO_5041994956" evidence="1">
    <location>
        <begin position="20"/>
        <end position="84"/>
    </location>
</feature>
<name>A0AAD5YR75_9AGAR</name>
<gene>
    <name evidence="2" type="ORF">NP233_g11169</name>
</gene>
<sequence>MPLLTKILLLRSAPWLASRQATDAPKAKSLWAKVVAAGAAALRLMVTGMGMGHGHGHGDNGHGDNGHGMMVTVMAGTVISEITK</sequence>
<keyword evidence="1" id="KW-0732">Signal</keyword>
<dbReference type="EMBL" id="JANIEX010001273">
    <property type="protein sequence ID" value="KAJ3559821.1"/>
    <property type="molecule type" value="Genomic_DNA"/>
</dbReference>
<dbReference type="AlphaFoldDB" id="A0AAD5YR75"/>
<feature type="signal peptide" evidence="1">
    <location>
        <begin position="1"/>
        <end position="19"/>
    </location>
</feature>
<protein>
    <submittedName>
        <fullName evidence="2">Uncharacterized protein</fullName>
    </submittedName>
</protein>
<evidence type="ECO:0000256" key="1">
    <source>
        <dbReference type="SAM" id="SignalP"/>
    </source>
</evidence>
<organism evidence="2 3">
    <name type="scientific">Leucocoprinus birnbaumii</name>
    <dbReference type="NCBI Taxonomy" id="56174"/>
    <lineage>
        <taxon>Eukaryota</taxon>
        <taxon>Fungi</taxon>
        <taxon>Dikarya</taxon>
        <taxon>Basidiomycota</taxon>
        <taxon>Agaricomycotina</taxon>
        <taxon>Agaricomycetes</taxon>
        <taxon>Agaricomycetidae</taxon>
        <taxon>Agaricales</taxon>
        <taxon>Agaricineae</taxon>
        <taxon>Agaricaceae</taxon>
        <taxon>Leucocoprinus</taxon>
    </lineage>
</organism>
<keyword evidence="3" id="KW-1185">Reference proteome</keyword>
<dbReference type="Proteomes" id="UP001213000">
    <property type="component" value="Unassembled WGS sequence"/>
</dbReference>
<evidence type="ECO:0000313" key="2">
    <source>
        <dbReference type="EMBL" id="KAJ3559821.1"/>
    </source>
</evidence>